<dbReference type="CDD" id="cd17262">
    <property type="entry name" value="RMtype1_S_Aco12261I-TRD2-CR2"/>
    <property type="match status" value="1"/>
</dbReference>
<sequence>MSRIHELIESLCPDGVQRVSLGNVTTNFDSKRRPVTKSDRKIGAYPYYGANGIQDWVDDYLFDGIFLLVGEDGSVQTPDGKPVLNWAEGKIWVNNHAHVLQSSTDNLDLRFLFFVLQTIEIRSLVTGGTQPKLNQKNLNSIQVPLPPLEVQQEIVRILDQFTQLEAELEAELEARRAQQSHIHRLVVKTLESSKVPLVPLGDTGTWFGGGTPSKSVSDFWSNGTIPWISPKDMGQPVVHSTEDHITERAIAASATKLIPEGSVAIVTRSSILDHTLPIAFVPQEATLNQDVKAVRSHAGIEPEYLFHILRTMRPTLLRFARREGGSVASLETKKLMSFRIPVPDLNEQKRIIDLLENFEMLVSDLTSGLPAELAARRKQYEYYRDKLLTFKELAA</sequence>
<dbReference type="EMBL" id="JACHDR010000001">
    <property type="protein sequence ID" value="MBB5512202.1"/>
    <property type="molecule type" value="Genomic_DNA"/>
</dbReference>
<keyword evidence="2" id="KW-0680">Restriction system</keyword>
<evidence type="ECO:0000256" key="3">
    <source>
        <dbReference type="ARBA" id="ARBA00023125"/>
    </source>
</evidence>
<dbReference type="InterPro" id="IPR044946">
    <property type="entry name" value="Restrct_endonuc_typeI_TRD_sf"/>
</dbReference>
<organism evidence="6 7">
    <name type="scientific">Neomicrococcus aestuarii</name>
    <dbReference type="NCBI Taxonomy" id="556325"/>
    <lineage>
        <taxon>Bacteria</taxon>
        <taxon>Bacillati</taxon>
        <taxon>Actinomycetota</taxon>
        <taxon>Actinomycetes</taxon>
        <taxon>Micrococcales</taxon>
        <taxon>Micrococcaceae</taxon>
        <taxon>Neomicrococcus</taxon>
    </lineage>
</organism>
<evidence type="ECO:0000259" key="5">
    <source>
        <dbReference type="Pfam" id="PF01420"/>
    </source>
</evidence>
<feature type="domain" description="Type I restriction modification DNA specificity" evidence="5">
    <location>
        <begin position="198"/>
        <end position="373"/>
    </location>
</feature>
<evidence type="ECO:0000256" key="2">
    <source>
        <dbReference type="ARBA" id="ARBA00022747"/>
    </source>
</evidence>
<dbReference type="PANTHER" id="PTHR43140">
    <property type="entry name" value="TYPE-1 RESTRICTION ENZYME ECOKI SPECIFICITY PROTEIN"/>
    <property type="match status" value="1"/>
</dbReference>
<dbReference type="Proteomes" id="UP000580797">
    <property type="component" value="Unassembled WGS sequence"/>
</dbReference>
<protein>
    <submittedName>
        <fullName evidence="6">Type I restriction enzyme S subunit</fullName>
        <ecNumber evidence="6">3.1.21.3</ecNumber>
    </submittedName>
</protein>
<dbReference type="Pfam" id="PF01420">
    <property type="entry name" value="Methylase_S"/>
    <property type="match status" value="2"/>
</dbReference>
<dbReference type="EC" id="3.1.21.3" evidence="6"/>
<dbReference type="GO" id="GO:0003677">
    <property type="term" value="F:DNA binding"/>
    <property type="evidence" value="ECO:0007669"/>
    <property type="project" value="UniProtKB-KW"/>
</dbReference>
<evidence type="ECO:0000256" key="1">
    <source>
        <dbReference type="ARBA" id="ARBA00010923"/>
    </source>
</evidence>
<proteinExistence type="inferred from homology"/>
<dbReference type="InterPro" id="IPR000055">
    <property type="entry name" value="Restrct_endonuc_typeI_TRD"/>
</dbReference>
<comment type="subunit">
    <text evidence="4">The methyltransferase is composed of M and S polypeptides.</text>
</comment>
<evidence type="ECO:0000313" key="6">
    <source>
        <dbReference type="EMBL" id="MBB5512202.1"/>
    </source>
</evidence>
<comment type="similarity">
    <text evidence="1">Belongs to the type-I restriction system S methylase family.</text>
</comment>
<dbReference type="InterPro" id="IPR051212">
    <property type="entry name" value="Type-I_RE_S_subunit"/>
</dbReference>
<dbReference type="GO" id="GO:0009307">
    <property type="term" value="P:DNA restriction-modification system"/>
    <property type="evidence" value="ECO:0007669"/>
    <property type="project" value="UniProtKB-KW"/>
</dbReference>
<dbReference type="AlphaFoldDB" id="A0A7W8TSN3"/>
<keyword evidence="3" id="KW-0238">DNA-binding</keyword>
<gene>
    <name evidence="6" type="ORF">HD598_000889</name>
</gene>
<keyword evidence="6" id="KW-0378">Hydrolase</keyword>
<dbReference type="RefSeq" id="WP_183664096.1">
    <property type="nucleotide sequence ID" value="NZ_BAAARH010000015.1"/>
</dbReference>
<dbReference type="SUPFAM" id="SSF116734">
    <property type="entry name" value="DNA methylase specificity domain"/>
    <property type="match status" value="2"/>
</dbReference>
<evidence type="ECO:0000256" key="4">
    <source>
        <dbReference type="ARBA" id="ARBA00038652"/>
    </source>
</evidence>
<dbReference type="GO" id="GO:0009035">
    <property type="term" value="F:type I site-specific deoxyribonuclease activity"/>
    <property type="evidence" value="ECO:0007669"/>
    <property type="project" value="UniProtKB-EC"/>
</dbReference>
<dbReference type="Gene3D" id="3.90.220.20">
    <property type="entry name" value="DNA methylase specificity domains"/>
    <property type="match status" value="2"/>
</dbReference>
<evidence type="ECO:0000313" key="7">
    <source>
        <dbReference type="Proteomes" id="UP000580797"/>
    </source>
</evidence>
<feature type="domain" description="Type I restriction modification DNA specificity" evidence="5">
    <location>
        <begin position="13"/>
        <end position="173"/>
    </location>
</feature>
<name>A0A7W8TSN3_9MICC</name>
<accession>A0A7W8TSN3</accession>
<dbReference type="PANTHER" id="PTHR43140:SF1">
    <property type="entry name" value="TYPE I RESTRICTION ENZYME ECOKI SPECIFICITY SUBUNIT"/>
    <property type="match status" value="1"/>
</dbReference>
<comment type="caution">
    <text evidence="6">The sequence shown here is derived from an EMBL/GenBank/DDBJ whole genome shotgun (WGS) entry which is preliminary data.</text>
</comment>
<dbReference type="CDD" id="cd17249">
    <property type="entry name" value="RMtype1_S_EcoR124I-TRD2-CR2_like"/>
    <property type="match status" value="1"/>
</dbReference>
<reference evidence="6 7" key="1">
    <citation type="submission" date="2020-08" db="EMBL/GenBank/DDBJ databases">
        <title>Sequencing the genomes of 1000 actinobacteria strains.</title>
        <authorList>
            <person name="Klenk H.-P."/>
        </authorList>
    </citation>
    <scope>NUCLEOTIDE SEQUENCE [LARGE SCALE GENOMIC DNA]</scope>
    <source>
        <strain evidence="6 7">DSM 105783</strain>
    </source>
</reference>